<dbReference type="Gene3D" id="3.40.50.80">
    <property type="entry name" value="Nucleotide-binding domain of ferredoxin-NADP reductase (FNR) module"/>
    <property type="match status" value="1"/>
</dbReference>
<evidence type="ECO:0000313" key="3">
    <source>
        <dbReference type="Proteomes" id="UP000578686"/>
    </source>
</evidence>
<evidence type="ECO:0000259" key="1">
    <source>
        <dbReference type="PROSITE" id="PS51384"/>
    </source>
</evidence>
<comment type="caution">
    <text evidence="2">The sequence shown here is derived from an EMBL/GenBank/DDBJ whole genome shotgun (WGS) entry which is preliminary data.</text>
</comment>
<dbReference type="AlphaFoldDB" id="A0A7X6D036"/>
<gene>
    <name evidence="2" type="ORF">HCN56_09020</name>
</gene>
<dbReference type="GO" id="GO:0016491">
    <property type="term" value="F:oxidoreductase activity"/>
    <property type="evidence" value="ECO:0007669"/>
    <property type="project" value="InterPro"/>
</dbReference>
<reference evidence="2 3" key="1">
    <citation type="submission" date="2020-03" db="EMBL/GenBank/DDBJ databases">
        <title>Draft genome of Streptomyces sp. ventii, isolated from the Axial Seamount in the Pacific Ocean, and resequencing of the two type strains Streptomyces lonarensis strain NCL 716 and Streptomyces bohaiensis strain 11A07.</title>
        <authorList>
            <person name="Loughran R.M."/>
            <person name="Pfannmuller K.M."/>
            <person name="Wasson B.J."/>
            <person name="Deadmond M.C."/>
            <person name="Paddock B.E."/>
            <person name="Koyack M.J."/>
            <person name="Gallegos D.A."/>
            <person name="Mitchell E.A."/>
            <person name="Ushijima B."/>
            <person name="Saw J.H."/>
            <person name="Mcphail K.L."/>
            <person name="Videau P."/>
        </authorList>
    </citation>
    <scope>NUCLEOTIDE SEQUENCE [LARGE SCALE GENOMIC DNA]</scope>
    <source>
        <strain evidence="2 3">NCL716</strain>
    </source>
</reference>
<keyword evidence="3" id="KW-1185">Reference proteome</keyword>
<dbReference type="InterPro" id="IPR017938">
    <property type="entry name" value="Riboflavin_synthase-like_b-brl"/>
</dbReference>
<dbReference type="Gene3D" id="2.40.30.10">
    <property type="entry name" value="Translation factors"/>
    <property type="match status" value="1"/>
</dbReference>
<dbReference type="InterPro" id="IPR039374">
    <property type="entry name" value="SIP_fam"/>
</dbReference>
<dbReference type="PROSITE" id="PS51384">
    <property type="entry name" value="FAD_FR"/>
    <property type="match status" value="1"/>
</dbReference>
<dbReference type="CDD" id="cd06193">
    <property type="entry name" value="siderophore_interacting"/>
    <property type="match status" value="1"/>
</dbReference>
<sequence>MAPSFHASPNVLFVTRVSEVRRLSPGFVRLTLAGEGLVHFAPHGLDQRVKLLVPRDAGFPSALVEDLLHEPRWRERRREVPEEVRPPMRSYTPSAVRPDRAEVDLDVHVHAGAGPASAWAAAARPGAPALLSGPDVRRGAPMHGIQWEPGPGVRRVLLAADETAYPAVRNIAAATAGVPGLRREVLLEAGDPRDAAALRAELPGVGVTVVIRGEQERGGAALAREADAWAARSAADAARLGEGFYAWLATESTWVAGIRDALRAAGVPPHRIHAQGYWHDRERVS</sequence>
<dbReference type="PANTHER" id="PTHR30157:SF0">
    <property type="entry name" value="NADPH-DEPENDENT FERRIC-CHELATE REDUCTASE"/>
    <property type="match status" value="1"/>
</dbReference>
<dbReference type="Pfam" id="PF04954">
    <property type="entry name" value="SIP"/>
    <property type="match status" value="1"/>
</dbReference>
<dbReference type="RefSeq" id="WP_167968991.1">
    <property type="nucleotide sequence ID" value="NZ_BHZG01000035.1"/>
</dbReference>
<dbReference type="InterPro" id="IPR017927">
    <property type="entry name" value="FAD-bd_FR_type"/>
</dbReference>
<evidence type="ECO:0000313" key="2">
    <source>
        <dbReference type="EMBL" id="NJQ05712.1"/>
    </source>
</evidence>
<protein>
    <submittedName>
        <fullName evidence="2">Siderophore-interacting protein</fullName>
    </submittedName>
</protein>
<dbReference type="EMBL" id="JAAVJD010000047">
    <property type="protein sequence ID" value="NJQ05712.1"/>
    <property type="molecule type" value="Genomic_DNA"/>
</dbReference>
<proteinExistence type="predicted"/>
<feature type="domain" description="FAD-binding FR-type" evidence="1">
    <location>
        <begin position="10"/>
        <end position="141"/>
    </location>
</feature>
<organism evidence="2 3">
    <name type="scientific">Streptomyces lonarensis</name>
    <dbReference type="NCBI Taxonomy" id="700599"/>
    <lineage>
        <taxon>Bacteria</taxon>
        <taxon>Bacillati</taxon>
        <taxon>Actinomycetota</taxon>
        <taxon>Actinomycetes</taxon>
        <taxon>Kitasatosporales</taxon>
        <taxon>Streptomycetaceae</taxon>
        <taxon>Streptomyces</taxon>
    </lineage>
</organism>
<dbReference type="SUPFAM" id="SSF63380">
    <property type="entry name" value="Riboflavin synthase domain-like"/>
    <property type="match status" value="1"/>
</dbReference>
<dbReference type="InterPro" id="IPR013113">
    <property type="entry name" value="SIP_FAD-bd"/>
</dbReference>
<dbReference type="Pfam" id="PF08021">
    <property type="entry name" value="FAD_binding_9"/>
    <property type="match status" value="1"/>
</dbReference>
<accession>A0A7X6D036</accession>
<dbReference type="PANTHER" id="PTHR30157">
    <property type="entry name" value="FERRIC REDUCTASE, NADPH-DEPENDENT"/>
    <property type="match status" value="1"/>
</dbReference>
<name>A0A7X6D036_9ACTN</name>
<dbReference type="InterPro" id="IPR039261">
    <property type="entry name" value="FNR_nucleotide-bd"/>
</dbReference>
<dbReference type="InterPro" id="IPR007037">
    <property type="entry name" value="SIP_rossman_dom"/>
</dbReference>
<dbReference type="Proteomes" id="UP000578686">
    <property type="component" value="Unassembled WGS sequence"/>
</dbReference>